<dbReference type="Proteomes" id="UP000219285">
    <property type="component" value="Chromosome"/>
</dbReference>
<gene>
    <name evidence="1" type="ORF">CA267_002720</name>
</gene>
<name>A0A6M4M9E2_9ALTE</name>
<organism evidence="1 2">
    <name type="scientific">Alteromonas pelagimontana</name>
    <dbReference type="NCBI Taxonomy" id="1858656"/>
    <lineage>
        <taxon>Bacteria</taxon>
        <taxon>Pseudomonadati</taxon>
        <taxon>Pseudomonadota</taxon>
        <taxon>Gammaproteobacteria</taxon>
        <taxon>Alteromonadales</taxon>
        <taxon>Alteromonadaceae</taxon>
        <taxon>Alteromonas/Salinimonas group</taxon>
        <taxon>Alteromonas</taxon>
    </lineage>
</organism>
<proteinExistence type="predicted"/>
<keyword evidence="2" id="KW-1185">Reference proteome</keyword>
<accession>A0A6M4M9E2</accession>
<dbReference type="KEGG" id="apel:CA267_002720"/>
<evidence type="ECO:0000313" key="1">
    <source>
        <dbReference type="EMBL" id="QJR79783.1"/>
    </source>
</evidence>
<evidence type="ECO:0000313" key="2">
    <source>
        <dbReference type="Proteomes" id="UP000219285"/>
    </source>
</evidence>
<reference evidence="1 2" key="2">
    <citation type="submission" date="2020-04" db="EMBL/GenBank/DDBJ databases">
        <title>Complete genome sequence of Alteromonas pelagimontana 5.12T.</title>
        <authorList>
            <person name="Sinha R.K."/>
            <person name="Krishnan K.P."/>
            <person name="Kurian J.P."/>
        </authorList>
    </citation>
    <scope>NUCLEOTIDE SEQUENCE [LARGE SCALE GENOMIC DNA]</scope>
    <source>
        <strain evidence="1 2">5.12</strain>
    </source>
</reference>
<protein>
    <submittedName>
        <fullName evidence="1">Uncharacterized protein</fullName>
    </submittedName>
</protein>
<dbReference type="AlphaFoldDB" id="A0A6M4M9E2"/>
<sequence length="51" mass="5945">MFEYTALIYNGIAQRLIKVEAGSDADLFNFLSQHYGVYICIWYEKYAISSQ</sequence>
<dbReference type="RefSeq" id="WP_170669010.1">
    <property type="nucleotide sequence ID" value="NZ_CP052766.1"/>
</dbReference>
<dbReference type="EMBL" id="CP052766">
    <property type="protein sequence ID" value="QJR79783.1"/>
    <property type="molecule type" value="Genomic_DNA"/>
</dbReference>
<reference evidence="2" key="1">
    <citation type="submission" date="2014-12" db="EMBL/GenBank/DDBJ databases">
        <title>Complete genome sequence of a multi-drug resistant Klebsiella pneumoniae.</title>
        <authorList>
            <person name="Hua X."/>
            <person name="Chen Q."/>
            <person name="Li X."/>
            <person name="Feng Y."/>
            <person name="Ruan Z."/>
            <person name="Yu Y."/>
        </authorList>
    </citation>
    <scope>NUCLEOTIDE SEQUENCE [LARGE SCALE GENOMIC DNA]</scope>
    <source>
        <strain evidence="2">5.12</strain>
    </source>
</reference>